<reference evidence="1 3" key="1">
    <citation type="submission" date="2017-03" db="EMBL/GenBank/DDBJ databases">
        <title>Genome sequence of Clostridium hungatei DSM 14427.</title>
        <authorList>
            <person name="Poehlein A."/>
            <person name="Daniel R."/>
        </authorList>
    </citation>
    <scope>NUCLEOTIDE SEQUENCE [LARGE SCALE GENOMIC DNA]</scope>
    <source>
        <strain evidence="1 3">DSM 14427</strain>
    </source>
</reference>
<dbReference type="EMBL" id="MZGX01000028">
    <property type="protein sequence ID" value="OPX42458.1"/>
    <property type="molecule type" value="Genomic_DNA"/>
</dbReference>
<dbReference type="OrthoDB" id="9857287at2"/>
<evidence type="ECO:0000313" key="2">
    <source>
        <dbReference type="EMBL" id="OPX42458.1"/>
    </source>
</evidence>
<gene>
    <name evidence="1" type="ORF">CLHUN_35720</name>
    <name evidence="2" type="ORF">CLHUN_35830</name>
</gene>
<evidence type="ECO:0000313" key="3">
    <source>
        <dbReference type="Proteomes" id="UP000191554"/>
    </source>
</evidence>
<organism evidence="1 3">
    <name type="scientific">Ruminiclostridium hungatei</name>
    <name type="common">Clostridium hungatei</name>
    <dbReference type="NCBI Taxonomy" id="48256"/>
    <lineage>
        <taxon>Bacteria</taxon>
        <taxon>Bacillati</taxon>
        <taxon>Bacillota</taxon>
        <taxon>Clostridia</taxon>
        <taxon>Eubacteriales</taxon>
        <taxon>Oscillospiraceae</taxon>
        <taxon>Ruminiclostridium</taxon>
    </lineage>
</organism>
<keyword evidence="3" id="KW-1185">Reference proteome</keyword>
<proteinExistence type="predicted"/>
<dbReference type="RefSeq" id="WP_080065996.1">
    <property type="nucleotide sequence ID" value="NZ_MZGX01000028.1"/>
</dbReference>
<dbReference type="STRING" id="48256.CLHUN_35720"/>
<comment type="caution">
    <text evidence="1">The sequence shown here is derived from an EMBL/GenBank/DDBJ whole genome shotgun (WGS) entry which is preliminary data.</text>
</comment>
<dbReference type="Proteomes" id="UP000191554">
    <property type="component" value="Unassembled WGS sequence"/>
</dbReference>
<dbReference type="AlphaFoldDB" id="A0A1V4SGP6"/>
<sequence length="96" mass="10712">MKLLVMNVNHAAGISKKTGKSFDFITMTAFKPGAVSETDFKGMKPLEFFCNPDIFSRIPELPSVCDVEYELEPGFNGQPKMTVVGIKTFSKLEIKF</sequence>
<protein>
    <submittedName>
        <fullName evidence="1">Uncharacterized protein</fullName>
    </submittedName>
</protein>
<evidence type="ECO:0000313" key="1">
    <source>
        <dbReference type="EMBL" id="OPX42447.1"/>
    </source>
</evidence>
<dbReference type="EMBL" id="MZGX01000028">
    <property type="protein sequence ID" value="OPX42447.1"/>
    <property type="molecule type" value="Genomic_DNA"/>
</dbReference>
<name>A0A1V4SGP6_RUMHU</name>
<accession>A0A1V4SGP6</accession>